<dbReference type="KEGG" id="psco:LY89DRAFT_717382"/>
<dbReference type="OrthoDB" id="3944545at2759"/>
<dbReference type="RefSeq" id="XP_018073217.1">
    <property type="nucleotide sequence ID" value="XM_018218344.1"/>
</dbReference>
<keyword evidence="3" id="KW-1185">Reference proteome</keyword>
<dbReference type="AlphaFoldDB" id="A0A194XGG1"/>
<dbReference type="STRING" id="149040.A0A194XGG1"/>
<dbReference type="EMBL" id="KQ947412">
    <property type="protein sequence ID" value="KUJ18862.1"/>
    <property type="molecule type" value="Genomic_DNA"/>
</dbReference>
<dbReference type="InParanoid" id="A0A194XGG1"/>
<evidence type="ECO:0000313" key="3">
    <source>
        <dbReference type="Proteomes" id="UP000070700"/>
    </source>
</evidence>
<sequence length="257" mass="29198">MATSQSGQPDESPYPSYKELRRNQLSVNSTDAVNCLFWHFDGVFPAAISVMTTPRTPNSLKPYFQPEAGGSGSGTWHQIARLPITEPKVSSIEISVSDLESWRNSWLEQHKEHPEGEYVTYGDLSDDERPYPSEEGGWESDSDTPYLVRCCGEDRPPNETAKLVVTPSAGNHFVTVQDYVSTVHPWLMSLREDILQAKKVVNYYPQPMPTDFMVIGMVPDNIRIEDKQYWIEGFRPGGRLPRNAHEASIIDRLRRPR</sequence>
<reference evidence="2 3" key="1">
    <citation type="submission" date="2015-10" db="EMBL/GenBank/DDBJ databases">
        <title>Full genome of DAOMC 229536 Phialocephala scopiformis, a fungal endophyte of spruce producing the potent anti-insectan compound rugulosin.</title>
        <authorList>
            <consortium name="DOE Joint Genome Institute"/>
            <person name="Walker A.K."/>
            <person name="Frasz S.L."/>
            <person name="Seifert K.A."/>
            <person name="Miller J.D."/>
            <person name="Mondo S.J."/>
            <person name="Labutti K."/>
            <person name="Lipzen A."/>
            <person name="Dockter R."/>
            <person name="Kennedy M."/>
            <person name="Grigoriev I.V."/>
            <person name="Spatafora J.W."/>
        </authorList>
    </citation>
    <scope>NUCLEOTIDE SEQUENCE [LARGE SCALE GENOMIC DNA]</scope>
    <source>
        <strain evidence="2 3">CBS 120377</strain>
    </source>
</reference>
<protein>
    <submittedName>
        <fullName evidence="2">Uncharacterized protein</fullName>
    </submittedName>
</protein>
<accession>A0A194XGG1</accession>
<feature type="region of interest" description="Disordered" evidence="1">
    <location>
        <begin position="117"/>
        <end position="144"/>
    </location>
</feature>
<dbReference type="Proteomes" id="UP000070700">
    <property type="component" value="Unassembled WGS sequence"/>
</dbReference>
<gene>
    <name evidence="2" type="ORF">LY89DRAFT_717382</name>
</gene>
<name>A0A194XGG1_MOLSC</name>
<dbReference type="GeneID" id="28828070"/>
<evidence type="ECO:0000313" key="2">
    <source>
        <dbReference type="EMBL" id="KUJ18862.1"/>
    </source>
</evidence>
<evidence type="ECO:0000256" key="1">
    <source>
        <dbReference type="SAM" id="MobiDB-lite"/>
    </source>
</evidence>
<proteinExistence type="predicted"/>
<organism evidence="2 3">
    <name type="scientific">Mollisia scopiformis</name>
    <name type="common">Conifer needle endophyte fungus</name>
    <name type="synonym">Phialocephala scopiformis</name>
    <dbReference type="NCBI Taxonomy" id="149040"/>
    <lineage>
        <taxon>Eukaryota</taxon>
        <taxon>Fungi</taxon>
        <taxon>Dikarya</taxon>
        <taxon>Ascomycota</taxon>
        <taxon>Pezizomycotina</taxon>
        <taxon>Leotiomycetes</taxon>
        <taxon>Helotiales</taxon>
        <taxon>Mollisiaceae</taxon>
        <taxon>Mollisia</taxon>
    </lineage>
</organism>